<sequence>MFGRIILRKMSSGGHGSSYGPVLKRRTFDEFPVPQGSWQEAYNAKQNKENAVLAFGVACLGGTIAYIVKTDPFNVEMVFGPRKFMHNPPAFESPVLEPNILLEYQNQNQVQPVAVATAKK</sequence>
<dbReference type="InterPro" id="IPR031973">
    <property type="entry name" value="Deltameth_res_prag01"/>
</dbReference>
<keyword evidence="1" id="KW-0472">Membrane</keyword>
<evidence type="ECO:0000313" key="4">
    <source>
        <dbReference type="Proteomes" id="UP000192578"/>
    </source>
</evidence>
<reference evidence="4" key="1">
    <citation type="submission" date="2017-01" db="EMBL/GenBank/DDBJ databases">
        <title>Comparative genomics of anhydrobiosis in the tardigrade Hypsibius dujardini.</title>
        <authorList>
            <person name="Yoshida Y."/>
            <person name="Koutsovoulos G."/>
            <person name="Laetsch D."/>
            <person name="Stevens L."/>
            <person name="Kumar S."/>
            <person name="Horikawa D."/>
            <person name="Ishino K."/>
            <person name="Komine S."/>
            <person name="Tomita M."/>
            <person name="Blaxter M."/>
            <person name="Arakawa K."/>
        </authorList>
    </citation>
    <scope>NUCLEOTIDE SEQUENCE [LARGE SCALE GENOMIC DNA]</scope>
    <source>
        <strain evidence="4">Z151</strain>
    </source>
</reference>
<accession>A0A1W0WT31</accession>
<comment type="caution">
    <text evidence="3">The sequence shown here is derived from an EMBL/GenBank/DDBJ whole genome shotgun (WGS) entry which is preliminary data.</text>
</comment>
<evidence type="ECO:0000259" key="2">
    <source>
        <dbReference type="Pfam" id="PF16020"/>
    </source>
</evidence>
<dbReference type="AlphaFoldDB" id="A0A1W0WT31"/>
<keyword evidence="1" id="KW-0812">Transmembrane</keyword>
<organism evidence="3 4">
    <name type="scientific">Hypsibius exemplaris</name>
    <name type="common">Freshwater tardigrade</name>
    <dbReference type="NCBI Taxonomy" id="2072580"/>
    <lineage>
        <taxon>Eukaryota</taxon>
        <taxon>Metazoa</taxon>
        <taxon>Ecdysozoa</taxon>
        <taxon>Tardigrada</taxon>
        <taxon>Eutardigrada</taxon>
        <taxon>Parachela</taxon>
        <taxon>Hypsibioidea</taxon>
        <taxon>Hypsibiidae</taxon>
        <taxon>Hypsibius</taxon>
    </lineage>
</organism>
<gene>
    <name evidence="3" type="ORF">BV898_07562</name>
</gene>
<evidence type="ECO:0000256" key="1">
    <source>
        <dbReference type="SAM" id="Phobius"/>
    </source>
</evidence>
<feature type="domain" description="Deltamethrin resistance protein prag01" evidence="2">
    <location>
        <begin position="29"/>
        <end position="74"/>
    </location>
</feature>
<name>A0A1W0WT31_HYPEX</name>
<proteinExistence type="predicted"/>
<dbReference type="EMBL" id="MTYJ01000050">
    <property type="protein sequence ID" value="OQV18359.1"/>
    <property type="molecule type" value="Genomic_DNA"/>
</dbReference>
<keyword evidence="4" id="KW-1185">Reference proteome</keyword>
<feature type="transmembrane region" description="Helical" evidence="1">
    <location>
        <begin position="51"/>
        <end position="68"/>
    </location>
</feature>
<protein>
    <recommendedName>
        <fullName evidence="2">Deltamethrin resistance protein prag01 domain-containing protein</fullName>
    </recommendedName>
</protein>
<dbReference type="Pfam" id="PF16020">
    <property type="entry name" value="Deltameth_res"/>
    <property type="match status" value="1"/>
</dbReference>
<dbReference type="Proteomes" id="UP000192578">
    <property type="component" value="Unassembled WGS sequence"/>
</dbReference>
<keyword evidence="1" id="KW-1133">Transmembrane helix</keyword>
<dbReference type="OrthoDB" id="9981889at2759"/>
<evidence type="ECO:0000313" key="3">
    <source>
        <dbReference type="EMBL" id="OQV18359.1"/>
    </source>
</evidence>